<evidence type="ECO:0000313" key="4">
    <source>
        <dbReference type="EMBL" id="MBR0597081.1"/>
    </source>
</evidence>
<feature type="domain" description="SfsA N-terminal OB" evidence="3">
    <location>
        <begin position="12"/>
        <end position="73"/>
    </location>
</feature>
<comment type="caution">
    <text evidence="4">The sequence shown here is derived from an EMBL/GenBank/DDBJ whole genome shotgun (WGS) entry which is preliminary data.</text>
</comment>
<dbReference type="Proteomes" id="UP000675664">
    <property type="component" value="Unassembled WGS sequence"/>
</dbReference>
<dbReference type="Gene3D" id="3.40.1350.60">
    <property type="match status" value="1"/>
</dbReference>
<dbReference type="PANTHER" id="PTHR30545:SF2">
    <property type="entry name" value="SUGAR FERMENTATION STIMULATION PROTEIN A"/>
    <property type="match status" value="1"/>
</dbReference>
<dbReference type="InterPro" id="IPR041465">
    <property type="entry name" value="SfsA_N"/>
</dbReference>
<dbReference type="EMBL" id="JAGSND010000002">
    <property type="protein sequence ID" value="MBR0597081.1"/>
    <property type="molecule type" value="Genomic_DNA"/>
</dbReference>
<dbReference type="RefSeq" id="WP_227017210.1">
    <property type="nucleotide sequence ID" value="NZ_JAGSND010000002.1"/>
</dbReference>
<sequence>MKYNKIKRGTFLSRPNRFLADVIIDDIPQRVHVKNTGRCKELLVEGAAVYLEDHEADLRNRKNRYSLVAVEKIDHSAESEIRLVNIDSLAPNKVVAEALQSGDLILPGLEEGLLKIKPESTFGDSRLDFYIEGITGEKAFIEVKGATLEEAGVARFPDAPTDRGVKHVLELCRAAEQGFFAYIMFVVQMKNVLYFEPNDVTHAAFGEALRYADKKGVQVLAFDCSVTQNSMHLGQPVPVRL</sequence>
<keyword evidence="5" id="KW-1185">Reference proteome</keyword>
<dbReference type="PANTHER" id="PTHR30545">
    <property type="entry name" value="SUGAR FERMENTATION STIMULATION PROTEIN A"/>
    <property type="match status" value="1"/>
</dbReference>
<comment type="similarity">
    <text evidence="1">Belongs to the SfsA family.</text>
</comment>
<evidence type="ECO:0000259" key="3">
    <source>
        <dbReference type="Pfam" id="PF17746"/>
    </source>
</evidence>
<proteinExistence type="inferred from homology"/>
<dbReference type="AlphaFoldDB" id="A0A8J7VYM1"/>
<reference evidence="4" key="2">
    <citation type="submission" date="2021-04" db="EMBL/GenBank/DDBJ databases">
        <authorList>
            <person name="Liu J."/>
        </authorList>
    </citation>
    <scope>NUCLEOTIDE SEQUENCE</scope>
    <source>
        <strain evidence="4">BAD-6</strain>
    </source>
</reference>
<dbReference type="NCBIfam" id="TIGR00230">
    <property type="entry name" value="sfsA"/>
    <property type="match status" value="1"/>
</dbReference>
<dbReference type="Pfam" id="PF17746">
    <property type="entry name" value="SfsA_N"/>
    <property type="match status" value="1"/>
</dbReference>
<evidence type="ECO:0000256" key="1">
    <source>
        <dbReference type="HAMAP-Rule" id="MF_00095"/>
    </source>
</evidence>
<accession>A0A8J7VYM1</accession>
<dbReference type="InterPro" id="IPR040452">
    <property type="entry name" value="SfsA_C"/>
</dbReference>
<feature type="domain" description="Sugar fermentation stimulation protein C-terminal" evidence="2">
    <location>
        <begin position="90"/>
        <end position="229"/>
    </location>
</feature>
<evidence type="ECO:0000313" key="5">
    <source>
        <dbReference type="Proteomes" id="UP000675664"/>
    </source>
</evidence>
<protein>
    <recommendedName>
        <fullName evidence="1">Sugar fermentation stimulation protein homolog</fullName>
    </recommendedName>
</protein>
<dbReference type="InterPro" id="IPR005224">
    <property type="entry name" value="SfsA"/>
</dbReference>
<gene>
    <name evidence="1 4" type="primary">sfsA</name>
    <name evidence="4" type="ORF">KCX82_04285</name>
</gene>
<dbReference type="CDD" id="cd22359">
    <property type="entry name" value="SfsA-like_bacterial"/>
    <property type="match status" value="1"/>
</dbReference>
<dbReference type="Gene3D" id="2.40.50.580">
    <property type="match status" value="1"/>
</dbReference>
<dbReference type="GO" id="GO:0003677">
    <property type="term" value="F:DNA binding"/>
    <property type="evidence" value="ECO:0007669"/>
    <property type="project" value="InterPro"/>
</dbReference>
<dbReference type="HAMAP" id="MF_00095">
    <property type="entry name" value="SfsA"/>
    <property type="match status" value="1"/>
</dbReference>
<evidence type="ECO:0000259" key="2">
    <source>
        <dbReference type="Pfam" id="PF03749"/>
    </source>
</evidence>
<organism evidence="4 5">
    <name type="scientific">Sinanaerobacter chloroacetimidivorans</name>
    <dbReference type="NCBI Taxonomy" id="2818044"/>
    <lineage>
        <taxon>Bacteria</taxon>
        <taxon>Bacillati</taxon>
        <taxon>Bacillota</taxon>
        <taxon>Clostridia</taxon>
        <taxon>Peptostreptococcales</taxon>
        <taxon>Anaerovoracaceae</taxon>
        <taxon>Sinanaerobacter</taxon>
    </lineage>
</organism>
<reference evidence="4" key="1">
    <citation type="submission" date="2021-04" db="EMBL/GenBank/DDBJ databases">
        <title>Sinoanaerobacter chloroacetimidivorans sp. nov., an obligate anaerobic bacterium isolated from anaerobic sludge.</title>
        <authorList>
            <person name="Bao Y."/>
        </authorList>
    </citation>
    <scope>NUCLEOTIDE SEQUENCE</scope>
    <source>
        <strain evidence="4">BAD-6</strain>
    </source>
</reference>
<dbReference type="Pfam" id="PF03749">
    <property type="entry name" value="SfsA"/>
    <property type="match status" value="1"/>
</dbReference>
<name>A0A8J7VYM1_9FIRM</name>